<comment type="caution">
    <text evidence="2">The sequence shown here is derived from an EMBL/GenBank/DDBJ whole genome shotgun (WGS) entry which is preliminary data.</text>
</comment>
<dbReference type="SUPFAM" id="SSF56219">
    <property type="entry name" value="DNase I-like"/>
    <property type="match status" value="1"/>
</dbReference>
<accession>A0AAD8WHA6</accession>
<dbReference type="Gene3D" id="2.60.120.330">
    <property type="entry name" value="B-lactam Antibiotic, Isopenicillin N Synthase, Chain"/>
    <property type="match status" value="1"/>
</dbReference>
<keyword evidence="3" id="KW-1185">Reference proteome</keyword>
<evidence type="ECO:0000259" key="1">
    <source>
        <dbReference type="PROSITE" id="PS51471"/>
    </source>
</evidence>
<evidence type="ECO:0000313" key="3">
    <source>
        <dbReference type="Proteomes" id="UP001231189"/>
    </source>
</evidence>
<proteinExistence type="predicted"/>
<dbReference type="PANTHER" id="PTHR47990">
    <property type="entry name" value="2-OXOGLUTARATE (2OG) AND FE(II)-DEPENDENT OXYGENASE SUPERFAMILY PROTEIN-RELATED"/>
    <property type="match status" value="1"/>
</dbReference>
<dbReference type="Proteomes" id="UP001231189">
    <property type="component" value="Unassembled WGS sequence"/>
</dbReference>
<dbReference type="PROSITE" id="PS51471">
    <property type="entry name" value="FE2OG_OXY"/>
    <property type="match status" value="1"/>
</dbReference>
<protein>
    <recommendedName>
        <fullName evidence="1">Fe2OG dioxygenase domain-containing protein</fullName>
    </recommendedName>
</protein>
<dbReference type="EMBL" id="JAUUTY010000003">
    <property type="protein sequence ID" value="KAK1662304.1"/>
    <property type="molecule type" value="Genomic_DNA"/>
</dbReference>
<organism evidence="2 3">
    <name type="scientific">Lolium multiflorum</name>
    <name type="common">Italian ryegrass</name>
    <name type="synonym">Lolium perenne subsp. multiflorum</name>
    <dbReference type="NCBI Taxonomy" id="4521"/>
    <lineage>
        <taxon>Eukaryota</taxon>
        <taxon>Viridiplantae</taxon>
        <taxon>Streptophyta</taxon>
        <taxon>Embryophyta</taxon>
        <taxon>Tracheophyta</taxon>
        <taxon>Spermatophyta</taxon>
        <taxon>Magnoliopsida</taxon>
        <taxon>Liliopsida</taxon>
        <taxon>Poales</taxon>
        <taxon>Poaceae</taxon>
        <taxon>BOP clade</taxon>
        <taxon>Pooideae</taxon>
        <taxon>Poodae</taxon>
        <taxon>Poeae</taxon>
        <taxon>Poeae Chloroplast Group 2 (Poeae type)</taxon>
        <taxon>Loliodinae</taxon>
        <taxon>Loliinae</taxon>
        <taxon>Lolium</taxon>
    </lineage>
</organism>
<dbReference type="Pfam" id="PF03171">
    <property type="entry name" value="2OG-FeII_Oxy"/>
    <property type="match status" value="1"/>
</dbReference>
<gene>
    <name evidence="2" type="ORF">QYE76_050463</name>
</gene>
<name>A0AAD8WHA6_LOLMU</name>
<feature type="domain" description="Fe2OG dioxygenase" evidence="1">
    <location>
        <begin position="28"/>
        <end position="134"/>
    </location>
</feature>
<dbReference type="InterPro" id="IPR050231">
    <property type="entry name" value="Iron_ascorbate_oxido_reductase"/>
</dbReference>
<dbReference type="InterPro" id="IPR027443">
    <property type="entry name" value="IPNS-like_sf"/>
</dbReference>
<dbReference type="SUPFAM" id="SSF51197">
    <property type="entry name" value="Clavaminate synthase-like"/>
    <property type="match status" value="1"/>
</dbReference>
<dbReference type="InterPro" id="IPR044861">
    <property type="entry name" value="IPNS-like_FE2OG_OXY"/>
</dbReference>
<dbReference type="AlphaFoldDB" id="A0AAD8WHA6"/>
<sequence>MTRLARVILAMVIDSYGLAHRSDEIVGTTDANFRMLRYCKDSLGMSPPPAVALAAHVDRSYLTVLFQNDVDGFELRTRNGGEWVRVRPPGPDSLLVVAGQALMALSNGRVHAPLHRVAVSGRQDRLSCGVFLQPTKNFVVDAPSELVAADTPRRFRPFAYVDYLRFGAGEDWDCGGQRIRQGNRSSQHRARSVVSSHELTQGRQGPELRIGRARLPAGNRLGKGARRDVSVPPYGTNYRSIHQSSIDATFGDHACEQLVELVCLLSFDAAALRTGWNWWPELAFGVGDDVLVALHIRAQAAGLRRVAQVGGASAEVCTVTPTNGEISLVKAGDHACEQLVELVCLLSFDAAALRTGWNWRPELAFGVGDDVLVAIHIRAQPAGLRWVAQHQISEAEPFTPRCVTRASAAETMLFKALGIVPADLEVDVGALQEFRALFESPIREQHLWEMAAIFGKTMSGSCAGLGASSGGGGILAQLSLCQLVLLNPFTMDYNPEVLKLNVRGLNDPVKRDAVQEFVNSVKVHLVCFQETKRDVQCMTLDSFSINAEMKSLDNNTLWLTVVYGPQLTEDKLQFLKELSQRRALSPGPWFLLAIST</sequence>
<dbReference type="InterPro" id="IPR005123">
    <property type="entry name" value="Oxoglu/Fe-dep_dioxygenase_dom"/>
</dbReference>
<dbReference type="InterPro" id="IPR036691">
    <property type="entry name" value="Endo/exonu/phosph_ase_sf"/>
</dbReference>
<dbReference type="Gene3D" id="3.60.10.10">
    <property type="entry name" value="Endonuclease/exonuclease/phosphatase"/>
    <property type="match status" value="1"/>
</dbReference>
<reference evidence="2" key="1">
    <citation type="submission" date="2023-07" db="EMBL/GenBank/DDBJ databases">
        <title>A chromosome-level genome assembly of Lolium multiflorum.</title>
        <authorList>
            <person name="Chen Y."/>
            <person name="Copetti D."/>
            <person name="Kolliker R."/>
            <person name="Studer B."/>
        </authorList>
    </citation>
    <scope>NUCLEOTIDE SEQUENCE</scope>
    <source>
        <strain evidence="2">02402/16</strain>
        <tissue evidence="2">Leaf</tissue>
    </source>
</reference>
<evidence type="ECO:0000313" key="2">
    <source>
        <dbReference type="EMBL" id="KAK1662304.1"/>
    </source>
</evidence>